<keyword evidence="3" id="KW-0786">Thiamine pyrophosphate</keyword>
<sequence>MFGPTRIVDTPISEGAVMGLAVGAALAGRRPVVEVMFADFITLAMDQLINHAAKLRYMTDGQLSVPLTIRVQGGVGGGYGAHHSQSLEAWFLHVPGLKVVAPCSVDDASGLLAAAIRDDDPVVYLEHRGLYWSKGSIMSHVDPATIGLAAVVRPGADVTVVAVSRMVQVAMSAAEKLAADGVDVEVVDLRTVSPIDLETITESIRRTGRLVVAHEAVVTGGLGAELVAGVHAAAFNSLTSPAIRVGAPFTPVPASPHLERLYVPTVDDVIAAVLETLPER</sequence>
<dbReference type="SMART" id="SM00861">
    <property type="entry name" value="Transket_pyr"/>
    <property type="match status" value="1"/>
</dbReference>
<name>A0A382DLW5_9ZZZZ</name>
<dbReference type="Gene3D" id="3.40.50.970">
    <property type="match status" value="1"/>
</dbReference>
<dbReference type="Pfam" id="PF02780">
    <property type="entry name" value="Transketolase_C"/>
    <property type="match status" value="1"/>
</dbReference>
<dbReference type="FunFam" id="3.40.50.920:FF:000001">
    <property type="entry name" value="Pyruvate dehydrogenase E1 beta subunit"/>
    <property type="match status" value="1"/>
</dbReference>
<proteinExistence type="predicted"/>
<dbReference type="SUPFAM" id="SSF52922">
    <property type="entry name" value="TK C-terminal domain-like"/>
    <property type="match status" value="1"/>
</dbReference>
<dbReference type="SUPFAM" id="SSF52518">
    <property type="entry name" value="Thiamin diphosphate-binding fold (THDP-binding)"/>
    <property type="match status" value="1"/>
</dbReference>
<keyword evidence="2" id="KW-0560">Oxidoreductase</keyword>
<organism evidence="5">
    <name type="scientific">marine metagenome</name>
    <dbReference type="NCBI Taxonomy" id="408172"/>
    <lineage>
        <taxon>unclassified sequences</taxon>
        <taxon>metagenomes</taxon>
        <taxon>ecological metagenomes</taxon>
    </lineage>
</organism>
<accession>A0A382DLW5</accession>
<evidence type="ECO:0000256" key="2">
    <source>
        <dbReference type="ARBA" id="ARBA00023002"/>
    </source>
</evidence>
<dbReference type="InterPro" id="IPR029061">
    <property type="entry name" value="THDP-binding"/>
</dbReference>
<dbReference type="Gene3D" id="3.40.50.920">
    <property type="match status" value="1"/>
</dbReference>
<evidence type="ECO:0000313" key="5">
    <source>
        <dbReference type="EMBL" id="SVB38613.1"/>
    </source>
</evidence>
<evidence type="ECO:0000256" key="1">
    <source>
        <dbReference type="ARBA" id="ARBA00001964"/>
    </source>
</evidence>
<evidence type="ECO:0000256" key="3">
    <source>
        <dbReference type="ARBA" id="ARBA00023052"/>
    </source>
</evidence>
<gene>
    <name evidence="5" type="ORF">METZ01_LOCUS191467</name>
</gene>
<dbReference type="PANTHER" id="PTHR43257">
    <property type="entry name" value="PYRUVATE DEHYDROGENASE E1 COMPONENT BETA SUBUNIT"/>
    <property type="match status" value="1"/>
</dbReference>
<dbReference type="InterPro" id="IPR009014">
    <property type="entry name" value="Transketo_C/PFOR_II"/>
</dbReference>
<reference evidence="5" key="1">
    <citation type="submission" date="2018-05" db="EMBL/GenBank/DDBJ databases">
        <authorList>
            <person name="Lanie J.A."/>
            <person name="Ng W.-L."/>
            <person name="Kazmierczak K.M."/>
            <person name="Andrzejewski T.M."/>
            <person name="Davidsen T.M."/>
            <person name="Wayne K.J."/>
            <person name="Tettelin H."/>
            <person name="Glass J.I."/>
            <person name="Rusch D."/>
            <person name="Podicherti R."/>
            <person name="Tsui H.-C.T."/>
            <person name="Winkler M.E."/>
        </authorList>
    </citation>
    <scope>NUCLEOTIDE SEQUENCE</scope>
</reference>
<dbReference type="EMBL" id="UINC01039720">
    <property type="protein sequence ID" value="SVB38613.1"/>
    <property type="molecule type" value="Genomic_DNA"/>
</dbReference>
<evidence type="ECO:0000259" key="4">
    <source>
        <dbReference type="SMART" id="SM00861"/>
    </source>
</evidence>
<feature type="domain" description="Transketolase-like pyrimidine-binding" evidence="4">
    <location>
        <begin position="1"/>
        <end position="133"/>
    </location>
</feature>
<dbReference type="GO" id="GO:0016491">
    <property type="term" value="F:oxidoreductase activity"/>
    <property type="evidence" value="ECO:0007669"/>
    <property type="project" value="UniProtKB-KW"/>
</dbReference>
<dbReference type="InterPro" id="IPR033248">
    <property type="entry name" value="Transketolase_C"/>
</dbReference>
<dbReference type="InterPro" id="IPR005475">
    <property type="entry name" value="Transketolase-like_Pyr-bd"/>
</dbReference>
<protein>
    <recommendedName>
        <fullName evidence="4">Transketolase-like pyrimidine-binding domain-containing protein</fullName>
    </recommendedName>
</protein>
<dbReference type="Pfam" id="PF02779">
    <property type="entry name" value="Transket_pyr"/>
    <property type="match status" value="1"/>
</dbReference>
<dbReference type="AlphaFoldDB" id="A0A382DLW5"/>
<dbReference type="PANTHER" id="PTHR43257:SF2">
    <property type="entry name" value="PYRUVATE DEHYDROGENASE E1 COMPONENT SUBUNIT BETA"/>
    <property type="match status" value="1"/>
</dbReference>
<comment type="cofactor">
    <cofactor evidence="1">
        <name>thiamine diphosphate</name>
        <dbReference type="ChEBI" id="CHEBI:58937"/>
    </cofactor>
</comment>